<dbReference type="GeneID" id="39746291"/>
<keyword evidence="4" id="KW-1185">Reference proteome</keyword>
<dbReference type="EMBL" id="BDQF01000004">
    <property type="protein sequence ID" value="GAW79579.1"/>
    <property type="molecule type" value="Genomic_DNA"/>
</dbReference>
<feature type="coiled-coil region" evidence="1">
    <location>
        <begin position="1319"/>
        <end position="1346"/>
    </location>
</feature>
<protein>
    <recommendedName>
        <fullName evidence="5">Repetitive organellar protein</fullName>
    </recommendedName>
</protein>
<feature type="coiled-coil region" evidence="1">
    <location>
        <begin position="1653"/>
        <end position="1701"/>
    </location>
</feature>
<accession>A0A1Y1JAP1</accession>
<feature type="coiled-coil region" evidence="1">
    <location>
        <begin position="1010"/>
        <end position="1223"/>
    </location>
</feature>
<evidence type="ECO:0008006" key="5">
    <source>
        <dbReference type="Google" id="ProtNLM"/>
    </source>
</evidence>
<name>A0A1Y1JAP1_PLAGO</name>
<organism evidence="3 4">
    <name type="scientific">Plasmodium gonderi</name>
    <dbReference type="NCBI Taxonomy" id="77519"/>
    <lineage>
        <taxon>Eukaryota</taxon>
        <taxon>Sar</taxon>
        <taxon>Alveolata</taxon>
        <taxon>Apicomplexa</taxon>
        <taxon>Aconoidasida</taxon>
        <taxon>Haemosporida</taxon>
        <taxon>Plasmodiidae</taxon>
        <taxon>Plasmodium</taxon>
        <taxon>Plasmodium (Plasmodium)</taxon>
    </lineage>
</organism>
<comment type="caution">
    <text evidence="3">The sequence shown here is derived from an EMBL/GenBank/DDBJ whole genome shotgun (WGS) entry which is preliminary data.</text>
</comment>
<evidence type="ECO:0000313" key="4">
    <source>
        <dbReference type="Proteomes" id="UP000195521"/>
    </source>
</evidence>
<dbReference type="OrthoDB" id="2378640at2759"/>
<gene>
    <name evidence="3" type="ORF">PGO_041810</name>
</gene>
<dbReference type="SUPFAM" id="SSF90257">
    <property type="entry name" value="Myosin rod fragments"/>
    <property type="match status" value="1"/>
</dbReference>
<feature type="compositionally biased region" description="Basic and acidic residues" evidence="2">
    <location>
        <begin position="954"/>
        <end position="963"/>
    </location>
</feature>
<feature type="region of interest" description="Disordered" evidence="2">
    <location>
        <begin position="1"/>
        <end position="74"/>
    </location>
</feature>
<feature type="region of interest" description="Disordered" evidence="2">
    <location>
        <begin position="954"/>
        <end position="991"/>
    </location>
</feature>
<feature type="compositionally biased region" description="Basic and acidic residues" evidence="2">
    <location>
        <begin position="1403"/>
        <end position="1412"/>
    </location>
</feature>
<evidence type="ECO:0000256" key="1">
    <source>
        <dbReference type="SAM" id="Coils"/>
    </source>
</evidence>
<dbReference type="RefSeq" id="XP_028542168.1">
    <property type="nucleotide sequence ID" value="XM_028686367.1"/>
</dbReference>
<feature type="region of interest" description="Disordered" evidence="2">
    <location>
        <begin position="1233"/>
        <end position="1271"/>
    </location>
</feature>
<proteinExistence type="predicted"/>
<feature type="region of interest" description="Disordered" evidence="2">
    <location>
        <begin position="1403"/>
        <end position="1423"/>
    </location>
</feature>
<feature type="coiled-coil region" evidence="1">
    <location>
        <begin position="821"/>
        <end position="920"/>
    </location>
</feature>
<keyword evidence="1" id="KW-0175">Coiled coil</keyword>
<feature type="compositionally biased region" description="Basic and acidic residues" evidence="2">
    <location>
        <begin position="970"/>
        <end position="981"/>
    </location>
</feature>
<feature type="compositionally biased region" description="Basic and acidic residues" evidence="2">
    <location>
        <begin position="10"/>
        <end position="38"/>
    </location>
</feature>
<dbReference type="Gene3D" id="1.10.287.1490">
    <property type="match status" value="1"/>
</dbReference>
<sequence length="1869" mass="221489">MVFKFKKKKKEENSDKLSKLTHKDEGKNNEPGEKKEKSNSWYRKVIDNAITSKNKSNDIEEEECEENVRKTTERDKDYELEEQLKETLRSITSLSTKIVNYETKIQDLEKELKIEKDKQVDKLYEQELREKEDFIKQKIGMLNEKENLLNEKELDINMREEKMNDRETFIAKKEDKLNDMQVEYVEKNKEKEKLHFEITDIKISLEKLKYEVKDKKECLENVSNKVISKENTLRELKEFIKEKNELIEHLDEKINEKEKIYEQLGKDVEEKRKIIELLDSKANEKEKHFEEKIKELEKEQGELLEKLNEIKIREKNVETRENDFLHMENELKDLTNNVSKNDCQLKIYELEIKDLSNALVEKEMEILDLKNTYNDEINLLKGQIKEKEKEIANCSSKSGCNCGDIPGEISTEMEHTEQQDINEGYKQKLEDLLKVKEKEINELETKYEKEIDTLNKELNDKKKECIELKNSHIIEINNLNDELEESESKMIQLKNNHEMEIYKLHNEINALSEEKHMLSNEKQVLSGEINKLNEEKHTLATEKDELNSKIKILNSEINTLNSEKDTLSGEIRTLNDMIHNLKHEISTSDNEINKLKDMINTLNDEKEGQEKFLIEIENNYKNEIKILKEKLKDTDNQMNINIREELDHLKNALNGKEKENKQMKEDYDKKIKEYDEELQSKERYFEEELNNIHVKSHEKEQILILKNDELKELKLKTEEKYLKLYDDRMNLFRNICSKICLPYCEGIQSEEIVEMLGDYINKMSKQMNTLERESITNIDKAVSNTNEKEVSENVGNENPKELDEGMENTNNTSEAKDEMAGKKEEKVIHELKKELECLQEQHREEMAKMECHLSLKEKEIEESKNQVSELINRINNLNETISLYKENNSEEKINAYISQINTLSLTLSELKVKNDQEQLEKQNEITKLTEELSYYKKCADVRGMMQLDSEEAYKIDQQPEKKGVSQQSEGKCDSEKEHISESDMEGGGNLKSFLNFPLRKIKGKKQKSSKNEKEIQTDLKRNELDKDENEKMKIHKKESKEMEKYKNELKDKMKIIEDLKNKICSLTNEVMDLKNMKNELAEKDNKLTKVVEETERQKREKDIVSTNLRKANEEIERLSEEVLKMKKEEMKSREEITKWEEEAANWKKELEDLKNSSDKMNAEFYTKENNYMLKLNENLGVIQNFKDLINENEKEKEKYISDINNLKNEFEVLKLKHDELTKEYDSLNGMYKSEKSKNHLTPDDEVISKDENKSSEQNENYEKDKRNCDDNMNTCKSSRRLNEQDAGNTLNDQSEGSNCVYFIPNSETETKRDESALVVNDYINEIAHLKEEINRLSLLYSNELNRKNSCDIKSVDLMNEVKELEMKDKENKKRILSLTKINEKMKIQNEKLKSRKFLSKKEESAHLDENLESKSGGAENLGNDRIMDDQMDDVVGERTEEMMHLLDVREKVKELEGNNFRLMKILHERNSTQGEKIIGSYLYSKNVEDLYAIGNVNNTDVESAQENTITVVCIIVNEILSILFLNDKFVNTFEKINRNLWKLMYIPEEIRVLIFKYFYFLDKLRNYVKSLNEKLSNERYDDSWFLFQNYLETASNIKREMMYFILEEKNREEIVEKDGECEDVDYNNSNSTKRGKIIDILNFSKDEMRLKTIAQLRKDLNFEKKSKNMLNRDYHLLLYKYQECMRKLRRVRNMIKELNLNDSTNRADFALNRELDKYSEMSNENYFSVEKDEVLYTNYKDCILHDDNKNTILESQENVLTNSIINLRKIQNVKKNNNNPQILLSKNNLINSNLHITSRKCGEDAFTHKGEMHSRPKTMDKNRLTNKYNRLGNTPKINYLDDMKKVKNIFNEFVGEKRDIIFVHKSPFC</sequence>
<evidence type="ECO:0000313" key="3">
    <source>
        <dbReference type="EMBL" id="GAW79579.1"/>
    </source>
</evidence>
<feature type="coiled-coil region" evidence="1">
    <location>
        <begin position="142"/>
        <end position="397"/>
    </location>
</feature>
<evidence type="ECO:0000256" key="2">
    <source>
        <dbReference type="SAM" id="MobiDB-lite"/>
    </source>
</evidence>
<feature type="coiled-coil region" evidence="1">
    <location>
        <begin position="422"/>
        <end position="691"/>
    </location>
</feature>
<feature type="coiled-coil region" evidence="1">
    <location>
        <begin position="91"/>
        <end position="118"/>
    </location>
</feature>
<dbReference type="OMA" id="KHMFIPE"/>
<dbReference type="Proteomes" id="UP000195521">
    <property type="component" value="Unassembled WGS sequence"/>
</dbReference>
<reference evidence="4" key="1">
    <citation type="submission" date="2017-04" db="EMBL/GenBank/DDBJ databases">
        <title>Plasmodium gonderi genome.</title>
        <authorList>
            <person name="Arisue N."/>
            <person name="Honma H."/>
            <person name="Kawai S."/>
            <person name="Tougan T."/>
            <person name="Tanabe K."/>
            <person name="Horii T."/>
        </authorList>
    </citation>
    <scope>NUCLEOTIDE SEQUENCE [LARGE SCALE GENOMIC DNA]</scope>
    <source>
        <strain evidence="4">ATCC 30045</strain>
    </source>
</reference>
<feature type="compositionally biased region" description="Basic and acidic residues" evidence="2">
    <location>
        <begin position="1233"/>
        <end position="1269"/>
    </location>
</feature>
<feature type="region of interest" description="Disordered" evidence="2">
    <location>
        <begin position="784"/>
        <end position="820"/>
    </location>
</feature>